<dbReference type="PROSITE" id="PS00584">
    <property type="entry name" value="PFKB_KINASES_2"/>
    <property type="match status" value="1"/>
</dbReference>
<keyword evidence="10 12" id="KW-0630">Potassium</keyword>
<keyword evidence="12" id="KW-0963">Cytoplasm</keyword>
<keyword evidence="9 12" id="KW-0460">Magnesium</keyword>
<comment type="activity regulation">
    <text evidence="12">Activated by a monovalent cation that binds near, but not in, the active site. The most likely occupant of the site in vivo is potassium. Ion binding induces a conformational change that may alter substrate affinity.</text>
</comment>
<dbReference type="InterPro" id="IPR002173">
    <property type="entry name" value="Carboh/pur_kinase_PfkB_CS"/>
</dbReference>
<evidence type="ECO:0000313" key="14">
    <source>
        <dbReference type="EMBL" id="SMC45858.1"/>
    </source>
</evidence>
<accession>A0A1W1ZCV3</accession>
<evidence type="ECO:0000256" key="8">
    <source>
        <dbReference type="ARBA" id="ARBA00022840"/>
    </source>
</evidence>
<feature type="binding site" evidence="12">
    <location>
        <begin position="209"/>
        <end position="214"/>
    </location>
    <ligand>
        <name>ATP</name>
        <dbReference type="ChEBI" id="CHEBI:30616"/>
    </ligand>
</feature>
<gene>
    <name evidence="12" type="primary">rbsK</name>
    <name evidence="14" type="ORF">SAMN04487984_1252</name>
</gene>
<organism evidence="14 15">
    <name type="scientific">Aerococcus suis</name>
    <dbReference type="NCBI Taxonomy" id="371602"/>
    <lineage>
        <taxon>Bacteria</taxon>
        <taxon>Bacillati</taxon>
        <taxon>Bacillota</taxon>
        <taxon>Bacilli</taxon>
        <taxon>Lactobacillales</taxon>
        <taxon>Aerococcaceae</taxon>
        <taxon>Aerococcus</taxon>
    </lineage>
</organism>
<feature type="binding site" evidence="12">
    <location>
        <position position="138"/>
    </location>
    <ligand>
        <name>substrate</name>
    </ligand>
</feature>
<dbReference type="CDD" id="cd01174">
    <property type="entry name" value="ribokinase"/>
    <property type="match status" value="1"/>
</dbReference>
<dbReference type="PRINTS" id="PR00990">
    <property type="entry name" value="RIBOKINASE"/>
</dbReference>
<dbReference type="Pfam" id="PF00294">
    <property type="entry name" value="PfkB"/>
    <property type="match status" value="1"/>
</dbReference>
<evidence type="ECO:0000256" key="3">
    <source>
        <dbReference type="ARBA" id="ARBA00016943"/>
    </source>
</evidence>
<evidence type="ECO:0000256" key="11">
    <source>
        <dbReference type="ARBA" id="ARBA00023277"/>
    </source>
</evidence>
<feature type="binding site" evidence="12">
    <location>
        <position position="265"/>
    </location>
    <ligand>
        <name>ATP</name>
        <dbReference type="ChEBI" id="CHEBI:30616"/>
    </ligand>
</feature>
<dbReference type="RefSeq" id="WP_084099364.1">
    <property type="nucleotide sequence ID" value="NZ_FWXK01000007.1"/>
</dbReference>
<dbReference type="Proteomes" id="UP000243884">
    <property type="component" value="Unassembled WGS sequence"/>
</dbReference>
<dbReference type="HAMAP" id="MF_01987">
    <property type="entry name" value="Ribokinase"/>
    <property type="match status" value="1"/>
</dbReference>
<dbReference type="OrthoDB" id="9775849at2"/>
<evidence type="ECO:0000256" key="7">
    <source>
        <dbReference type="ARBA" id="ARBA00022777"/>
    </source>
</evidence>
<evidence type="ECO:0000256" key="6">
    <source>
        <dbReference type="ARBA" id="ARBA00022741"/>
    </source>
</evidence>
<comment type="pathway">
    <text evidence="12">Carbohydrate metabolism; D-ribose degradation; D-ribose 5-phosphate from beta-D-ribopyranose: step 2/2.</text>
</comment>
<sequence length="294" mass="31271">MGKIAVIGSCSTDFTVQSSQIPAQGETVLGEHFSIDFGGKGANQAIAAARLGGNVKMIGAVGDDDFGQKILANFKRHHIDISDMQMVPGPSGSAHITLYDNDNRIIVVPSANHHITFPSEAALEKQLQDVDFVVLQQEINLNINEQVIHYCAAHEIPVLLNPAPATQLDPELIHQVTYLTPNEAERELIFPNQTLSESLAAHPNKLIVTLGDQGAIYHNGMTECFIPSFKTQPLDTTGAGDTFNGALVVGLINGLSLADAIKQANLAASLSVQKLGAQGGIPTLEELQAAEAQL</sequence>
<evidence type="ECO:0000256" key="4">
    <source>
        <dbReference type="ARBA" id="ARBA00022679"/>
    </source>
</evidence>
<comment type="catalytic activity">
    <reaction evidence="12">
        <text>D-ribose + ATP = D-ribose 5-phosphate + ADP + H(+)</text>
        <dbReference type="Rhea" id="RHEA:13697"/>
        <dbReference type="ChEBI" id="CHEBI:15378"/>
        <dbReference type="ChEBI" id="CHEBI:30616"/>
        <dbReference type="ChEBI" id="CHEBI:47013"/>
        <dbReference type="ChEBI" id="CHEBI:78346"/>
        <dbReference type="ChEBI" id="CHEBI:456216"/>
        <dbReference type="EC" id="2.7.1.15"/>
    </reaction>
</comment>
<feature type="binding site" evidence="12">
    <location>
        <begin position="240"/>
        <end position="241"/>
    </location>
    <ligand>
        <name>ATP</name>
        <dbReference type="ChEBI" id="CHEBI:30616"/>
    </ligand>
</feature>
<evidence type="ECO:0000256" key="1">
    <source>
        <dbReference type="ARBA" id="ARBA00005380"/>
    </source>
</evidence>
<comment type="caution">
    <text evidence="12">Lacks conserved residue(s) required for the propagation of feature annotation.</text>
</comment>
<dbReference type="PANTHER" id="PTHR10584">
    <property type="entry name" value="SUGAR KINASE"/>
    <property type="match status" value="1"/>
</dbReference>
<feature type="binding site" evidence="12">
    <location>
        <position position="241"/>
    </location>
    <ligand>
        <name>substrate</name>
    </ligand>
</feature>
<dbReference type="PANTHER" id="PTHR10584:SF166">
    <property type="entry name" value="RIBOKINASE"/>
    <property type="match status" value="1"/>
</dbReference>
<evidence type="ECO:0000256" key="12">
    <source>
        <dbReference type="HAMAP-Rule" id="MF_01987"/>
    </source>
</evidence>
<feature type="binding site" evidence="12">
    <location>
        <begin position="39"/>
        <end position="43"/>
    </location>
    <ligand>
        <name>substrate</name>
    </ligand>
</feature>
<feature type="binding site" evidence="12">
    <location>
        <position position="276"/>
    </location>
    <ligand>
        <name>K(+)</name>
        <dbReference type="ChEBI" id="CHEBI:29103"/>
    </ligand>
</feature>
<keyword evidence="6 12" id="KW-0547">Nucleotide-binding</keyword>
<dbReference type="EMBL" id="FWXK01000007">
    <property type="protein sequence ID" value="SMC45858.1"/>
    <property type="molecule type" value="Genomic_DNA"/>
</dbReference>
<feature type="binding site" evidence="12">
    <location>
        <begin position="11"/>
        <end position="13"/>
    </location>
    <ligand>
        <name>substrate</name>
    </ligand>
</feature>
<evidence type="ECO:0000256" key="2">
    <source>
        <dbReference type="ARBA" id="ARBA00012035"/>
    </source>
</evidence>
<dbReference type="STRING" id="371602.SAMN04487984_1252"/>
<evidence type="ECO:0000259" key="13">
    <source>
        <dbReference type="Pfam" id="PF00294"/>
    </source>
</evidence>
<keyword evidence="7 12" id="KW-0418">Kinase</keyword>
<feature type="binding site" evidence="12">
    <location>
        <position position="182"/>
    </location>
    <ligand>
        <name>ATP</name>
        <dbReference type="ChEBI" id="CHEBI:30616"/>
    </ligand>
</feature>
<dbReference type="InterPro" id="IPR011611">
    <property type="entry name" value="PfkB_dom"/>
</dbReference>
<feature type="binding site" evidence="12">
    <location>
        <position position="235"/>
    </location>
    <ligand>
        <name>K(+)</name>
        <dbReference type="ChEBI" id="CHEBI:29103"/>
    </ligand>
</feature>
<keyword evidence="5 12" id="KW-0479">Metal-binding</keyword>
<feature type="binding site" evidence="12">
    <location>
        <position position="237"/>
    </location>
    <ligand>
        <name>K(+)</name>
        <dbReference type="ChEBI" id="CHEBI:29103"/>
    </ligand>
</feature>
<feature type="binding site" evidence="12">
    <location>
        <position position="271"/>
    </location>
    <ligand>
        <name>K(+)</name>
        <dbReference type="ChEBI" id="CHEBI:29103"/>
    </ligand>
</feature>
<proteinExistence type="inferred from homology"/>
<comment type="similarity">
    <text evidence="12">Belongs to the carbohydrate kinase PfkB family. Ribokinase subfamily.</text>
</comment>
<name>A0A1W1ZCV3_9LACT</name>
<dbReference type="UniPathway" id="UPA00916">
    <property type="reaction ID" value="UER00889"/>
</dbReference>
<keyword evidence="11 12" id="KW-0119">Carbohydrate metabolism</keyword>
<keyword evidence="15" id="KW-1185">Reference proteome</keyword>
<dbReference type="AlphaFoldDB" id="A0A1W1ZCV3"/>
<dbReference type="InterPro" id="IPR011877">
    <property type="entry name" value="Ribokinase"/>
</dbReference>
<protein>
    <recommendedName>
        <fullName evidence="3 12">Ribokinase</fullName>
        <shortName evidence="12">RK</shortName>
        <ecNumber evidence="2 12">2.7.1.15</ecNumber>
    </recommendedName>
</protein>
<keyword evidence="8 12" id="KW-0067">ATP-binding</keyword>
<dbReference type="GO" id="GO:0019303">
    <property type="term" value="P:D-ribose catabolic process"/>
    <property type="evidence" value="ECO:0007669"/>
    <property type="project" value="UniProtKB-UniRule"/>
</dbReference>
<dbReference type="NCBIfam" id="TIGR02152">
    <property type="entry name" value="D_ribokin_bact"/>
    <property type="match status" value="1"/>
</dbReference>
<dbReference type="GO" id="GO:0005524">
    <property type="term" value="F:ATP binding"/>
    <property type="evidence" value="ECO:0007669"/>
    <property type="project" value="UniProtKB-UniRule"/>
</dbReference>
<comment type="similarity">
    <text evidence="1">Belongs to the carbohydrate kinase pfkB family.</text>
</comment>
<dbReference type="GO" id="GO:0004747">
    <property type="term" value="F:ribokinase activity"/>
    <property type="evidence" value="ECO:0007669"/>
    <property type="project" value="UniProtKB-UniRule"/>
</dbReference>
<comment type="function">
    <text evidence="12">Catalyzes the phosphorylation of ribose at O-5 in a reaction requiring ATP and magnesium. The resulting D-ribose-5-phosphate can then be used either for sythesis of nucleotides, histidine, and tryptophan, or as a component of the pentose phosphate pathway.</text>
</comment>
<dbReference type="SUPFAM" id="SSF53613">
    <property type="entry name" value="Ribokinase-like"/>
    <property type="match status" value="1"/>
</dbReference>
<evidence type="ECO:0000256" key="5">
    <source>
        <dbReference type="ARBA" id="ARBA00022723"/>
    </source>
</evidence>
<evidence type="ECO:0000256" key="9">
    <source>
        <dbReference type="ARBA" id="ARBA00022842"/>
    </source>
</evidence>
<feature type="domain" description="Carbohydrate kinase PfkB" evidence="13">
    <location>
        <begin position="1"/>
        <end position="283"/>
    </location>
</feature>
<dbReference type="GO" id="GO:0005829">
    <property type="term" value="C:cytosol"/>
    <property type="evidence" value="ECO:0007669"/>
    <property type="project" value="TreeGrafter"/>
</dbReference>
<feature type="active site" description="Proton acceptor" evidence="12">
    <location>
        <position position="241"/>
    </location>
</feature>
<comment type="cofactor">
    <cofactor evidence="12">
        <name>Mg(2+)</name>
        <dbReference type="ChEBI" id="CHEBI:18420"/>
    </cofactor>
    <text evidence="12">Requires a divalent cation, most likely magnesium in vivo, as an electrophilic catalyst to aid phosphoryl group transfer. It is the chelate of the metal and the nucleotide that is the actual substrate.</text>
</comment>
<dbReference type="InterPro" id="IPR002139">
    <property type="entry name" value="Ribo/fructo_kinase"/>
</dbReference>
<dbReference type="GO" id="GO:0046872">
    <property type="term" value="F:metal ion binding"/>
    <property type="evidence" value="ECO:0007669"/>
    <property type="project" value="UniProtKB-KW"/>
</dbReference>
<evidence type="ECO:0000256" key="10">
    <source>
        <dbReference type="ARBA" id="ARBA00022958"/>
    </source>
</evidence>
<evidence type="ECO:0000313" key="15">
    <source>
        <dbReference type="Proteomes" id="UP000243884"/>
    </source>
</evidence>
<dbReference type="InterPro" id="IPR029056">
    <property type="entry name" value="Ribokinase-like"/>
</dbReference>
<comment type="subcellular location">
    <subcellularLocation>
        <location evidence="12">Cytoplasm</location>
    </subcellularLocation>
</comment>
<comment type="subunit">
    <text evidence="12">Homodimer.</text>
</comment>
<feature type="binding site" evidence="12">
    <location>
        <position position="274"/>
    </location>
    <ligand>
        <name>K(+)</name>
        <dbReference type="ChEBI" id="CHEBI:29103"/>
    </ligand>
</feature>
<keyword evidence="4 12" id="KW-0808">Transferase</keyword>
<reference evidence="15" key="1">
    <citation type="submission" date="2017-04" db="EMBL/GenBank/DDBJ databases">
        <authorList>
            <person name="Varghese N."/>
            <person name="Submissions S."/>
        </authorList>
    </citation>
    <scope>NUCLEOTIDE SEQUENCE [LARGE SCALE GENOMIC DNA]</scope>
    <source>
        <strain evidence="15">DSM 21500</strain>
    </source>
</reference>
<dbReference type="Gene3D" id="3.40.1190.20">
    <property type="match status" value="1"/>
</dbReference>
<dbReference type="EC" id="2.7.1.15" evidence="2 12"/>